<dbReference type="GO" id="GO:0016787">
    <property type="term" value="F:hydrolase activity"/>
    <property type="evidence" value="ECO:0007669"/>
    <property type="project" value="UniProtKB-KW"/>
</dbReference>
<dbReference type="KEGG" id="rmar:GBA65_09365"/>
<organism evidence="2 3">
    <name type="scientific">Rubrobacter marinus</name>
    <dbReference type="NCBI Taxonomy" id="2653852"/>
    <lineage>
        <taxon>Bacteria</taxon>
        <taxon>Bacillati</taxon>
        <taxon>Actinomycetota</taxon>
        <taxon>Rubrobacteria</taxon>
        <taxon>Rubrobacterales</taxon>
        <taxon>Rubrobacteraceae</taxon>
        <taxon>Rubrobacter</taxon>
    </lineage>
</organism>
<dbReference type="Proteomes" id="UP000502706">
    <property type="component" value="Chromosome"/>
</dbReference>
<evidence type="ECO:0000313" key="3">
    <source>
        <dbReference type="Proteomes" id="UP000502706"/>
    </source>
</evidence>
<dbReference type="SUPFAM" id="SSF56281">
    <property type="entry name" value="Metallo-hydrolase/oxidoreductase"/>
    <property type="match status" value="1"/>
</dbReference>
<dbReference type="PANTHER" id="PTHR47619">
    <property type="entry name" value="METALLO-HYDROLASE YYCJ-RELATED"/>
    <property type="match status" value="1"/>
</dbReference>
<dbReference type="InterPro" id="IPR001279">
    <property type="entry name" value="Metallo-B-lactamas"/>
</dbReference>
<dbReference type="Pfam" id="PF12706">
    <property type="entry name" value="Lactamase_B_2"/>
    <property type="match status" value="1"/>
</dbReference>
<accession>A0A6G8PWV4</accession>
<dbReference type="PANTHER" id="PTHR47619:SF1">
    <property type="entry name" value="EXODEOXYRIBONUCLEASE WALJ"/>
    <property type="match status" value="1"/>
</dbReference>
<evidence type="ECO:0000259" key="1">
    <source>
        <dbReference type="SMART" id="SM00849"/>
    </source>
</evidence>
<dbReference type="Gene3D" id="3.60.15.10">
    <property type="entry name" value="Ribonuclease Z/Hydroxyacylglutathione hydrolase-like"/>
    <property type="match status" value="1"/>
</dbReference>
<dbReference type="InterPro" id="IPR052533">
    <property type="entry name" value="WalJ/YycJ-like"/>
</dbReference>
<gene>
    <name evidence="2" type="ORF">GBA65_09365</name>
</gene>
<name>A0A6G8PWV4_9ACTN</name>
<keyword evidence="2" id="KW-0378">Hydrolase</keyword>
<evidence type="ECO:0000313" key="2">
    <source>
        <dbReference type="EMBL" id="QIN78694.1"/>
    </source>
</evidence>
<dbReference type="EMBL" id="CP045121">
    <property type="protein sequence ID" value="QIN78694.1"/>
    <property type="molecule type" value="Genomic_DNA"/>
</dbReference>
<sequence>MEAVFRLSVLSSGSSGNATYLETGKRGVLVDAGLSCKKLKGLLARVGRGLDDVSAVFVTHGHADHTSGVKSLLRERRIPVYAAPGVAEAVKGSEPVPAGETLDFGALAATFFAVPHDAPTYGLRVSDGRRSAALATDLGEISFETIEHMRGVEALVLEANHDPEWLRRGPYSADLKRRVASRIGHLSNEQAAEAALALAPHGLKDLVLAHLSETNNSPMRATGTVRRVLKAAGHDGIRVRAAIARHPTPWIEVGQPIQDHRHVYRYGEEGAERSRLFDLG</sequence>
<proteinExistence type="predicted"/>
<dbReference type="AlphaFoldDB" id="A0A6G8PWV4"/>
<reference evidence="2 3" key="1">
    <citation type="submission" date="2019-10" db="EMBL/GenBank/DDBJ databases">
        <title>Rubrobacter sp nov SCSIO 52915 isolated from a deep-sea sediment in the South China Sea.</title>
        <authorList>
            <person name="Chen R.W."/>
        </authorList>
    </citation>
    <scope>NUCLEOTIDE SEQUENCE [LARGE SCALE GENOMIC DNA]</scope>
    <source>
        <strain evidence="2 3">SCSIO 52915</strain>
    </source>
</reference>
<protein>
    <submittedName>
        <fullName evidence="2">MBL fold metallo-hydrolase</fullName>
    </submittedName>
</protein>
<dbReference type="SMART" id="SM00849">
    <property type="entry name" value="Lactamase_B"/>
    <property type="match status" value="1"/>
</dbReference>
<feature type="domain" description="Metallo-beta-lactamase" evidence="1">
    <location>
        <begin position="15"/>
        <end position="161"/>
    </location>
</feature>
<dbReference type="InterPro" id="IPR036866">
    <property type="entry name" value="RibonucZ/Hydroxyglut_hydro"/>
</dbReference>
<keyword evidence="3" id="KW-1185">Reference proteome</keyword>